<keyword evidence="3" id="KW-0732">Signal</keyword>
<dbReference type="InterPro" id="IPR002048">
    <property type="entry name" value="EF_hand_dom"/>
</dbReference>
<dbReference type="InterPro" id="IPR019577">
    <property type="entry name" value="SPARC/Testican_Ca-bd-dom"/>
</dbReference>
<dbReference type="Gene3D" id="1.10.238.10">
    <property type="entry name" value="EF-hand"/>
    <property type="match status" value="1"/>
</dbReference>
<evidence type="ECO:0000256" key="4">
    <source>
        <dbReference type="ARBA" id="ARBA00022837"/>
    </source>
</evidence>
<feature type="domain" description="EF-hand" evidence="7">
    <location>
        <begin position="185"/>
        <end position="220"/>
    </location>
</feature>
<protein>
    <submittedName>
        <fullName evidence="9">Uncharacterized protein</fullName>
    </submittedName>
</protein>
<keyword evidence="10" id="KW-1185">Reference proteome</keyword>
<feature type="domain" description="Kazal-like" evidence="8">
    <location>
        <begin position="93"/>
        <end position="140"/>
    </location>
</feature>
<dbReference type="PROSITE" id="PS51465">
    <property type="entry name" value="KAZAL_2"/>
    <property type="match status" value="1"/>
</dbReference>
<keyword evidence="5" id="KW-1015">Disulfide bond</keyword>
<dbReference type="PANTHER" id="PTHR13866">
    <property type="entry name" value="SPARC OSTEONECTIN"/>
    <property type="match status" value="1"/>
</dbReference>
<dbReference type="Gene3D" id="3.30.60.30">
    <property type="match status" value="1"/>
</dbReference>
<dbReference type="InterPro" id="IPR018247">
    <property type="entry name" value="EF_Hand_1_Ca_BS"/>
</dbReference>
<dbReference type="SUPFAM" id="SSF100895">
    <property type="entry name" value="Kazal-type serine protease inhibitors"/>
    <property type="match status" value="1"/>
</dbReference>
<sequence length="259" mass="30151">MVFPGSNGSNNISYTETKSYLHRKKGEKCNRLRKNLINIAENSTQTRLKCFFPSFLRKWFDIHIFYPSDPCYNVFCTKGRMCVVNTDRSTTCVCPEVCPDDYKPVCSVYLREFNNTCKLHKFACRIGIMMGIEKTGKCDLKDTELAPCSVSRLLQFHDRYLAYLIAAREQEMYPDFQVETWAYEDREEIIAWEFNNRDTNGDGILDEDEIGRMIIPEEDCMMGFLKSCDYDHKPGISKKEWSTCFPPIVRALSEEDVES</sequence>
<keyword evidence="4" id="KW-0106">Calcium</keyword>
<dbReference type="SMART" id="SM00280">
    <property type="entry name" value="KAZAL"/>
    <property type="match status" value="1"/>
</dbReference>
<accession>A0ABN8R3K9</accession>
<evidence type="ECO:0000256" key="5">
    <source>
        <dbReference type="ARBA" id="ARBA00023157"/>
    </source>
</evidence>
<gene>
    <name evidence="9" type="ORF">PLOB_00013503</name>
</gene>
<dbReference type="SUPFAM" id="SSF47473">
    <property type="entry name" value="EF-hand"/>
    <property type="match status" value="1"/>
</dbReference>
<evidence type="ECO:0000256" key="1">
    <source>
        <dbReference type="ARBA" id="ARBA00004613"/>
    </source>
</evidence>
<dbReference type="PANTHER" id="PTHR13866:SF14">
    <property type="entry name" value="BM-40"/>
    <property type="match status" value="1"/>
</dbReference>
<dbReference type="InterPro" id="IPR002350">
    <property type="entry name" value="Kazal_dom"/>
</dbReference>
<dbReference type="InterPro" id="IPR011992">
    <property type="entry name" value="EF-hand-dom_pair"/>
</dbReference>
<keyword evidence="2" id="KW-0964">Secreted</keyword>
<proteinExistence type="predicted"/>
<keyword evidence="6" id="KW-0325">Glycoprotein</keyword>
<reference evidence="9 10" key="1">
    <citation type="submission" date="2022-05" db="EMBL/GenBank/DDBJ databases">
        <authorList>
            <consortium name="Genoscope - CEA"/>
            <person name="William W."/>
        </authorList>
    </citation>
    <scope>NUCLEOTIDE SEQUENCE [LARGE SCALE GENOMIC DNA]</scope>
</reference>
<dbReference type="PROSITE" id="PS50222">
    <property type="entry name" value="EF_HAND_2"/>
    <property type="match status" value="1"/>
</dbReference>
<dbReference type="PROSITE" id="PS00018">
    <property type="entry name" value="EF_HAND_1"/>
    <property type="match status" value="1"/>
</dbReference>
<dbReference type="Proteomes" id="UP001159405">
    <property type="component" value="Unassembled WGS sequence"/>
</dbReference>
<evidence type="ECO:0000256" key="3">
    <source>
        <dbReference type="ARBA" id="ARBA00022729"/>
    </source>
</evidence>
<organism evidence="9 10">
    <name type="scientific">Porites lobata</name>
    <dbReference type="NCBI Taxonomy" id="104759"/>
    <lineage>
        <taxon>Eukaryota</taxon>
        <taxon>Metazoa</taxon>
        <taxon>Cnidaria</taxon>
        <taxon>Anthozoa</taxon>
        <taxon>Hexacorallia</taxon>
        <taxon>Scleractinia</taxon>
        <taxon>Fungiina</taxon>
        <taxon>Poritidae</taxon>
        <taxon>Porites</taxon>
    </lineage>
</organism>
<evidence type="ECO:0000313" key="9">
    <source>
        <dbReference type="EMBL" id="CAH3172936.1"/>
    </source>
</evidence>
<name>A0ABN8R3K9_9CNID</name>
<dbReference type="EMBL" id="CALNXK010000177">
    <property type="protein sequence ID" value="CAH3172936.1"/>
    <property type="molecule type" value="Genomic_DNA"/>
</dbReference>
<comment type="subcellular location">
    <subcellularLocation>
        <location evidence="1">Secreted</location>
    </subcellularLocation>
</comment>
<evidence type="ECO:0000259" key="7">
    <source>
        <dbReference type="PROSITE" id="PS50222"/>
    </source>
</evidence>
<evidence type="ECO:0000256" key="2">
    <source>
        <dbReference type="ARBA" id="ARBA00022525"/>
    </source>
</evidence>
<comment type="caution">
    <text evidence="9">The sequence shown here is derived from an EMBL/GenBank/DDBJ whole genome shotgun (WGS) entry which is preliminary data.</text>
</comment>
<evidence type="ECO:0000259" key="8">
    <source>
        <dbReference type="PROSITE" id="PS51465"/>
    </source>
</evidence>
<evidence type="ECO:0000256" key="6">
    <source>
        <dbReference type="ARBA" id="ARBA00023180"/>
    </source>
</evidence>
<dbReference type="Pfam" id="PF10591">
    <property type="entry name" value="SPARC_Ca_bdg"/>
    <property type="match status" value="1"/>
</dbReference>
<dbReference type="InterPro" id="IPR036058">
    <property type="entry name" value="Kazal_dom_sf"/>
</dbReference>
<evidence type="ECO:0000313" key="10">
    <source>
        <dbReference type="Proteomes" id="UP001159405"/>
    </source>
</evidence>